<accession>X1D2F0</accession>
<evidence type="ECO:0000313" key="2">
    <source>
        <dbReference type="EMBL" id="GAG99292.1"/>
    </source>
</evidence>
<dbReference type="EMBL" id="BART01027950">
    <property type="protein sequence ID" value="GAG99292.1"/>
    <property type="molecule type" value="Genomic_DNA"/>
</dbReference>
<dbReference type="PANTHER" id="PTHR33307:SF6">
    <property type="entry name" value="ALPHA-RHAMNOSIDASE (EUROFUNG)-RELATED"/>
    <property type="match status" value="1"/>
</dbReference>
<sequence length="143" mass="16158">MLLEKDWEGEWIGGFNQLRKEFTLDKTVIRARAYICGLGYYELRLNGQKIGKNVLDPGWTVMNVRALYSTYDITDYLLNGENAIGVMLGKGWFGSRSLILQLLIEVDGGETISVVSDQTWKGQEGPIITDSIFNGEIYDARLE</sequence>
<organism evidence="2">
    <name type="scientific">marine sediment metagenome</name>
    <dbReference type="NCBI Taxonomy" id="412755"/>
    <lineage>
        <taxon>unclassified sequences</taxon>
        <taxon>metagenomes</taxon>
        <taxon>ecological metagenomes</taxon>
    </lineage>
</organism>
<proteinExistence type="predicted"/>
<feature type="non-terminal residue" evidence="2">
    <location>
        <position position="143"/>
    </location>
</feature>
<gene>
    <name evidence="2" type="ORF">S01H4_49418</name>
</gene>
<dbReference type="Gene3D" id="2.60.120.260">
    <property type="entry name" value="Galactose-binding domain-like"/>
    <property type="match status" value="1"/>
</dbReference>
<dbReference type="InterPro" id="IPR013737">
    <property type="entry name" value="Bac_rhamnosid_N"/>
</dbReference>
<evidence type="ECO:0000259" key="1">
    <source>
        <dbReference type="Pfam" id="PF08531"/>
    </source>
</evidence>
<feature type="domain" description="Bacterial alpha-L-rhamnosidase N-terminal" evidence="1">
    <location>
        <begin position="26"/>
        <end position="143"/>
    </location>
</feature>
<dbReference type="PANTHER" id="PTHR33307">
    <property type="entry name" value="ALPHA-RHAMNOSIDASE (EUROFUNG)"/>
    <property type="match status" value="1"/>
</dbReference>
<name>X1D2F0_9ZZZZ</name>
<dbReference type="InterPro" id="IPR016007">
    <property type="entry name" value="Alpha_rhamnosid"/>
</dbReference>
<reference evidence="2" key="1">
    <citation type="journal article" date="2014" name="Front. Microbiol.">
        <title>High frequency of phylogenetically diverse reductive dehalogenase-homologous genes in deep subseafloor sedimentary metagenomes.</title>
        <authorList>
            <person name="Kawai M."/>
            <person name="Futagami T."/>
            <person name="Toyoda A."/>
            <person name="Takaki Y."/>
            <person name="Nishi S."/>
            <person name="Hori S."/>
            <person name="Arai W."/>
            <person name="Tsubouchi T."/>
            <person name="Morono Y."/>
            <person name="Uchiyama I."/>
            <person name="Ito T."/>
            <person name="Fujiyama A."/>
            <person name="Inagaki F."/>
            <person name="Takami H."/>
        </authorList>
    </citation>
    <scope>NUCLEOTIDE SEQUENCE</scope>
    <source>
        <strain evidence="2">Expedition CK06-06</strain>
    </source>
</reference>
<protein>
    <recommendedName>
        <fullName evidence="1">Bacterial alpha-L-rhamnosidase N-terminal domain-containing protein</fullName>
    </recommendedName>
</protein>
<comment type="caution">
    <text evidence="2">The sequence shown here is derived from an EMBL/GenBank/DDBJ whole genome shotgun (WGS) entry which is preliminary data.</text>
</comment>
<dbReference type="AlphaFoldDB" id="X1D2F0"/>
<dbReference type="Pfam" id="PF08531">
    <property type="entry name" value="Bac_rhamnosid_N"/>
    <property type="match status" value="1"/>
</dbReference>